<name>A0A1I9YNH7_9BURK</name>
<gene>
    <name evidence="2" type="ORF">BJG93_20790</name>
</gene>
<reference evidence="2" key="1">
    <citation type="submission" date="2016-09" db="EMBL/GenBank/DDBJ databases">
        <title>The Complete Genome of Burkholderia sprentiae wsm5005.</title>
        <authorList>
            <person name="De Meyer S."/>
            <person name="Wang P."/>
            <person name="Terpolilli J."/>
        </authorList>
    </citation>
    <scope>NUCLEOTIDE SEQUENCE [LARGE SCALE GENOMIC DNA]</scope>
    <source>
        <strain evidence="2">WSM5005</strain>
    </source>
</reference>
<dbReference type="EMBL" id="CP017562">
    <property type="protein sequence ID" value="APA87860.1"/>
    <property type="molecule type" value="Genomic_DNA"/>
</dbReference>
<dbReference type="AlphaFoldDB" id="A0A1I9YNH7"/>
<sequence length="68" mass="7326">MLRFVCTSLEFRSAVAPIETCIASGSADLPANMDSRAVAGLAHSGSHRRASAKWRETESEHPLTSLKL</sequence>
<organism evidence="2">
    <name type="scientific">Paraburkholderia sprentiae WSM5005</name>
    <dbReference type="NCBI Taxonomy" id="754502"/>
    <lineage>
        <taxon>Bacteria</taxon>
        <taxon>Pseudomonadati</taxon>
        <taxon>Pseudomonadota</taxon>
        <taxon>Betaproteobacteria</taxon>
        <taxon>Burkholderiales</taxon>
        <taxon>Burkholderiaceae</taxon>
        <taxon>Paraburkholderia</taxon>
    </lineage>
</organism>
<dbReference type="STRING" id="754502.BJG93_20790"/>
<evidence type="ECO:0000256" key="1">
    <source>
        <dbReference type="SAM" id="MobiDB-lite"/>
    </source>
</evidence>
<protein>
    <submittedName>
        <fullName evidence="2">Uncharacterized protein</fullName>
    </submittedName>
</protein>
<evidence type="ECO:0000313" key="2">
    <source>
        <dbReference type="EMBL" id="APA87860.1"/>
    </source>
</evidence>
<proteinExistence type="predicted"/>
<feature type="region of interest" description="Disordered" evidence="1">
    <location>
        <begin position="40"/>
        <end position="68"/>
    </location>
</feature>
<accession>A0A1I9YNH7</accession>